<comment type="caution">
    <text evidence="1">The sequence shown here is derived from an EMBL/GenBank/DDBJ whole genome shotgun (WGS) entry which is preliminary data.</text>
</comment>
<protein>
    <submittedName>
        <fullName evidence="1">Uncharacterized protein</fullName>
    </submittedName>
</protein>
<reference evidence="3 4" key="1">
    <citation type="submission" date="2020-08" db="EMBL/GenBank/DDBJ databases">
        <title>Genomic Encyclopedia of Type Strains, Phase IV (KMG-V): Genome sequencing to study the core and pangenomes of soil and plant-associated prokaryotes.</title>
        <authorList>
            <person name="Whitman W."/>
        </authorList>
    </citation>
    <scope>NUCLEOTIDE SEQUENCE [LARGE SCALE GENOMIC DNA]</scope>
    <source>
        <strain evidence="1 4">SEMIA 471</strain>
        <strain evidence="2 3">SEMIA 489</strain>
    </source>
</reference>
<dbReference type="Proteomes" id="UP000557344">
    <property type="component" value="Unassembled WGS sequence"/>
</dbReference>
<dbReference type="Proteomes" id="UP000523431">
    <property type="component" value="Unassembled WGS sequence"/>
</dbReference>
<dbReference type="EMBL" id="JACIID010000017">
    <property type="protein sequence ID" value="MBB4538993.1"/>
    <property type="molecule type" value="Genomic_DNA"/>
</dbReference>
<accession>A0A7W6VFB6</accession>
<evidence type="ECO:0000313" key="3">
    <source>
        <dbReference type="Proteomes" id="UP000523431"/>
    </source>
</evidence>
<proteinExistence type="predicted"/>
<gene>
    <name evidence="1" type="ORF">GGE46_005784</name>
    <name evidence="2" type="ORF">GGE57_005780</name>
</gene>
<evidence type="ECO:0000313" key="2">
    <source>
        <dbReference type="EMBL" id="MBB4538993.1"/>
    </source>
</evidence>
<sequence length="67" mass="7597">MEQPNEPRIRKRDDPAITRKIAGNTLNLNETRMVEARKTAEIPSKLTGFLGGFAKRLKLYSVRDVLA</sequence>
<dbReference type="AlphaFoldDB" id="A0A7W6VFB6"/>
<dbReference type="EMBL" id="JACIHU010000017">
    <property type="protein sequence ID" value="MBB4483165.1"/>
    <property type="molecule type" value="Genomic_DNA"/>
</dbReference>
<name>A0A7W6VFB6_RHIET</name>
<evidence type="ECO:0000313" key="4">
    <source>
        <dbReference type="Proteomes" id="UP000557344"/>
    </source>
</evidence>
<evidence type="ECO:0000313" key="1">
    <source>
        <dbReference type="EMBL" id="MBB4483165.1"/>
    </source>
</evidence>
<organism evidence="1 4">
    <name type="scientific">Rhizobium etli</name>
    <dbReference type="NCBI Taxonomy" id="29449"/>
    <lineage>
        <taxon>Bacteria</taxon>
        <taxon>Pseudomonadati</taxon>
        <taxon>Pseudomonadota</taxon>
        <taxon>Alphaproteobacteria</taxon>
        <taxon>Hyphomicrobiales</taxon>
        <taxon>Rhizobiaceae</taxon>
        <taxon>Rhizobium/Agrobacterium group</taxon>
        <taxon>Rhizobium</taxon>
    </lineage>
</organism>